<dbReference type="GO" id="GO:0005829">
    <property type="term" value="C:cytosol"/>
    <property type="evidence" value="ECO:0007669"/>
    <property type="project" value="TreeGrafter"/>
</dbReference>
<dbReference type="GO" id="GO:0043200">
    <property type="term" value="P:response to amino acid"/>
    <property type="evidence" value="ECO:0007669"/>
    <property type="project" value="TreeGrafter"/>
</dbReference>
<sequence length="148" mass="16560">MVAVDDMNRRILNLLKADGKLTYREIAAKLRRSPSTVRDRIRRMEDYNVILGYAAIVDREITGMKADAIVLADVEDGVSVRDLRKLNGVDGVAEVSAVSGDRRVIIRIRAHDSETLDTIISNKLIPAGLKDVEVRIIMEEIMRFPGTN</sequence>
<evidence type="ECO:0000256" key="1">
    <source>
        <dbReference type="ARBA" id="ARBA00023015"/>
    </source>
</evidence>
<dbReference type="InterPro" id="IPR019887">
    <property type="entry name" value="Tscrpt_reg_AsnC/Lrp_C"/>
</dbReference>
<dbReference type="InterPro" id="IPR019888">
    <property type="entry name" value="Tscrpt_reg_AsnC-like"/>
</dbReference>
<evidence type="ECO:0000256" key="2">
    <source>
        <dbReference type="ARBA" id="ARBA00023125"/>
    </source>
</evidence>
<comment type="caution">
    <text evidence="5">The sequence shown here is derived from an EMBL/GenBank/DDBJ whole genome shotgun (WGS) entry which is preliminary data.</text>
</comment>
<feature type="domain" description="HTH asnC-type" evidence="4">
    <location>
        <begin position="4"/>
        <end position="65"/>
    </location>
</feature>
<organism evidence="5 6">
    <name type="scientific">Candidatus Methanomassiliicoccus intestinalis</name>
    <dbReference type="NCBI Taxonomy" id="1406512"/>
    <lineage>
        <taxon>Archaea</taxon>
        <taxon>Methanobacteriati</taxon>
        <taxon>Thermoplasmatota</taxon>
        <taxon>Thermoplasmata</taxon>
        <taxon>Methanomassiliicoccales</taxon>
        <taxon>Methanomassiliicoccaceae</taxon>
        <taxon>Methanomassiliicoccus</taxon>
    </lineage>
</organism>
<dbReference type="InterPro" id="IPR000485">
    <property type="entry name" value="AsnC-type_HTH_dom"/>
</dbReference>
<dbReference type="InterPro" id="IPR036388">
    <property type="entry name" value="WH-like_DNA-bd_sf"/>
</dbReference>
<protein>
    <recommendedName>
        <fullName evidence="4">HTH asnC-type domain-containing protein</fullName>
    </recommendedName>
</protein>
<dbReference type="PROSITE" id="PS50956">
    <property type="entry name" value="HTH_ASNC_2"/>
    <property type="match status" value="1"/>
</dbReference>
<gene>
    <name evidence="5" type="ORF">A3207_03965</name>
</gene>
<dbReference type="PRINTS" id="PR00033">
    <property type="entry name" value="HTHASNC"/>
</dbReference>
<evidence type="ECO:0000256" key="3">
    <source>
        <dbReference type="ARBA" id="ARBA00023163"/>
    </source>
</evidence>
<dbReference type="InterPro" id="IPR036390">
    <property type="entry name" value="WH_DNA-bd_sf"/>
</dbReference>
<evidence type="ECO:0000313" key="5">
    <source>
        <dbReference type="EMBL" id="TQS81567.1"/>
    </source>
</evidence>
<dbReference type="Gene3D" id="1.10.10.10">
    <property type="entry name" value="Winged helix-like DNA-binding domain superfamily/Winged helix DNA-binding domain"/>
    <property type="match status" value="1"/>
</dbReference>
<reference evidence="5" key="1">
    <citation type="submission" date="2016-03" db="EMBL/GenBank/DDBJ databases">
        <authorList>
            <person name="Borrel G."/>
            <person name="Mccann A."/>
            <person name="O'Toole P.W."/>
        </authorList>
    </citation>
    <scope>NUCLEOTIDE SEQUENCE</scope>
    <source>
        <strain evidence="5">183</strain>
    </source>
</reference>
<dbReference type="Gene3D" id="3.30.70.920">
    <property type="match status" value="1"/>
</dbReference>
<dbReference type="AlphaFoldDB" id="A0A8J8PCQ7"/>
<dbReference type="EMBL" id="LVVT01000022">
    <property type="protein sequence ID" value="TQS81567.1"/>
    <property type="molecule type" value="Genomic_DNA"/>
</dbReference>
<proteinExistence type="predicted"/>
<dbReference type="InterPro" id="IPR011008">
    <property type="entry name" value="Dimeric_a/b-barrel"/>
</dbReference>
<evidence type="ECO:0000259" key="4">
    <source>
        <dbReference type="PROSITE" id="PS50956"/>
    </source>
</evidence>
<dbReference type="Proteomes" id="UP000752814">
    <property type="component" value="Unassembled WGS sequence"/>
</dbReference>
<keyword evidence="2" id="KW-0238">DNA-binding</keyword>
<dbReference type="PANTHER" id="PTHR30154">
    <property type="entry name" value="LEUCINE-RESPONSIVE REGULATORY PROTEIN"/>
    <property type="match status" value="1"/>
</dbReference>
<accession>A0A8J8PCQ7</accession>
<keyword evidence="1" id="KW-0805">Transcription regulation</keyword>
<dbReference type="SMART" id="SM00344">
    <property type="entry name" value="HTH_ASNC"/>
    <property type="match status" value="1"/>
</dbReference>
<dbReference type="Pfam" id="PF01037">
    <property type="entry name" value="AsnC_trans_reg"/>
    <property type="match status" value="1"/>
</dbReference>
<dbReference type="RefSeq" id="WP_400195437.1">
    <property type="nucleotide sequence ID" value="NZ_CAYAYE010000017.1"/>
</dbReference>
<evidence type="ECO:0000313" key="6">
    <source>
        <dbReference type="Proteomes" id="UP000752814"/>
    </source>
</evidence>
<dbReference type="PANTHER" id="PTHR30154:SF50">
    <property type="entry name" value="TRANSCRIPTIONAL REGULATOR, ASNC FAMILY"/>
    <property type="match status" value="1"/>
</dbReference>
<dbReference type="Pfam" id="PF13412">
    <property type="entry name" value="HTH_24"/>
    <property type="match status" value="1"/>
</dbReference>
<dbReference type="SUPFAM" id="SSF46785">
    <property type="entry name" value="Winged helix' DNA-binding domain"/>
    <property type="match status" value="1"/>
</dbReference>
<keyword evidence="3" id="KW-0804">Transcription</keyword>
<dbReference type="SUPFAM" id="SSF54909">
    <property type="entry name" value="Dimeric alpha+beta barrel"/>
    <property type="match status" value="1"/>
</dbReference>
<dbReference type="GO" id="GO:0043565">
    <property type="term" value="F:sequence-specific DNA binding"/>
    <property type="evidence" value="ECO:0007669"/>
    <property type="project" value="InterPro"/>
</dbReference>
<name>A0A8J8PCQ7_9ARCH</name>